<keyword evidence="2 5" id="KW-0812">Transmembrane</keyword>
<dbReference type="PANTHER" id="PTHR23542">
    <property type="match status" value="1"/>
</dbReference>
<dbReference type="GO" id="GO:0005886">
    <property type="term" value="C:plasma membrane"/>
    <property type="evidence" value="ECO:0007669"/>
    <property type="project" value="UniProtKB-SubCell"/>
</dbReference>
<proteinExistence type="predicted"/>
<feature type="transmembrane region" description="Helical" evidence="5">
    <location>
        <begin position="80"/>
        <end position="98"/>
    </location>
</feature>
<comment type="caution">
    <text evidence="7">The sequence shown here is derived from an EMBL/GenBank/DDBJ whole genome shotgun (WGS) entry which is preliminary data.</text>
</comment>
<dbReference type="RefSeq" id="WP_163733077.1">
    <property type="nucleotide sequence ID" value="NZ_JAAGOA010000002.1"/>
</dbReference>
<evidence type="ECO:0000256" key="3">
    <source>
        <dbReference type="ARBA" id="ARBA00022989"/>
    </source>
</evidence>
<dbReference type="InterPro" id="IPR020846">
    <property type="entry name" value="MFS_dom"/>
</dbReference>
<dbReference type="Gene3D" id="1.20.1250.20">
    <property type="entry name" value="MFS general substrate transporter like domains"/>
    <property type="match status" value="2"/>
</dbReference>
<dbReference type="InterPro" id="IPR011701">
    <property type="entry name" value="MFS"/>
</dbReference>
<feature type="transmembrane region" description="Helical" evidence="5">
    <location>
        <begin position="374"/>
        <end position="396"/>
    </location>
</feature>
<evidence type="ECO:0000256" key="4">
    <source>
        <dbReference type="ARBA" id="ARBA00023136"/>
    </source>
</evidence>
<name>A0A6L9S4E9_9ACTN</name>
<keyword evidence="4 5" id="KW-0472">Membrane</keyword>
<evidence type="ECO:0000256" key="1">
    <source>
        <dbReference type="ARBA" id="ARBA00004651"/>
    </source>
</evidence>
<dbReference type="Proteomes" id="UP000475214">
    <property type="component" value="Unassembled WGS sequence"/>
</dbReference>
<feature type="transmembrane region" description="Helical" evidence="5">
    <location>
        <begin position="286"/>
        <end position="303"/>
    </location>
</feature>
<keyword evidence="8" id="KW-1185">Reference proteome</keyword>
<comment type="subcellular location">
    <subcellularLocation>
        <location evidence="1">Cell membrane</location>
        <topology evidence="1">Multi-pass membrane protein</topology>
    </subcellularLocation>
</comment>
<feature type="transmembrane region" description="Helical" evidence="5">
    <location>
        <begin position="216"/>
        <end position="237"/>
    </location>
</feature>
<feature type="domain" description="Major facilitator superfamily (MFS) profile" evidence="6">
    <location>
        <begin position="220"/>
        <end position="415"/>
    </location>
</feature>
<dbReference type="SUPFAM" id="SSF103473">
    <property type="entry name" value="MFS general substrate transporter"/>
    <property type="match status" value="1"/>
</dbReference>
<dbReference type="PANTHER" id="PTHR23542:SF1">
    <property type="entry name" value="MAJOR FACILITATOR SUPERFAMILY (MFS) PROFILE DOMAIN-CONTAINING PROTEIN"/>
    <property type="match status" value="1"/>
</dbReference>
<reference evidence="7 8" key="1">
    <citation type="submission" date="2020-02" db="EMBL/GenBank/DDBJ databases">
        <authorList>
            <person name="Li X.-J."/>
            <person name="Han X.-M."/>
        </authorList>
    </citation>
    <scope>NUCLEOTIDE SEQUENCE [LARGE SCALE GENOMIC DNA]</scope>
    <source>
        <strain evidence="7 8">CCTCC AB 2017055</strain>
    </source>
</reference>
<feature type="transmembrane region" description="Helical" evidence="5">
    <location>
        <begin position="309"/>
        <end position="331"/>
    </location>
</feature>
<feature type="transmembrane region" description="Helical" evidence="5">
    <location>
        <begin position="105"/>
        <end position="122"/>
    </location>
</feature>
<keyword evidence="3 5" id="KW-1133">Transmembrane helix</keyword>
<feature type="transmembrane region" description="Helical" evidence="5">
    <location>
        <begin position="257"/>
        <end position="274"/>
    </location>
</feature>
<feature type="transmembrane region" description="Helical" evidence="5">
    <location>
        <begin position="47"/>
        <end position="68"/>
    </location>
</feature>
<dbReference type="GO" id="GO:0022857">
    <property type="term" value="F:transmembrane transporter activity"/>
    <property type="evidence" value="ECO:0007669"/>
    <property type="project" value="InterPro"/>
</dbReference>
<evidence type="ECO:0000256" key="2">
    <source>
        <dbReference type="ARBA" id="ARBA00022692"/>
    </source>
</evidence>
<feature type="transmembrane region" description="Helical" evidence="5">
    <location>
        <begin position="343"/>
        <end position="362"/>
    </location>
</feature>
<evidence type="ECO:0000313" key="8">
    <source>
        <dbReference type="Proteomes" id="UP000475214"/>
    </source>
</evidence>
<gene>
    <name evidence="7" type="ORF">G1H10_04275</name>
</gene>
<evidence type="ECO:0000313" key="7">
    <source>
        <dbReference type="EMBL" id="NED99377.1"/>
    </source>
</evidence>
<feature type="transmembrane region" description="Helical" evidence="5">
    <location>
        <begin position="166"/>
        <end position="196"/>
    </location>
</feature>
<accession>A0A6L9S4E9</accession>
<dbReference type="Pfam" id="PF07690">
    <property type="entry name" value="MFS_1"/>
    <property type="match status" value="1"/>
</dbReference>
<protein>
    <submittedName>
        <fullName evidence="7">MFS transporter</fullName>
    </submittedName>
</protein>
<evidence type="ECO:0000256" key="5">
    <source>
        <dbReference type="SAM" id="Phobius"/>
    </source>
</evidence>
<sequence length="415" mass="41900">MSPLLLYRRLFGLVGPAYVVVAFFGRLPMAMIQLGALLLVSTETGRYSAGGLTAGAVAVANAVGAPIAGMMTDRVGQRPVVLIQSLAASAGLATLVVLATSGAELGVVVVVAGFTGLCMPQVGPLARVRWPHIARGTGAGQVKLVDAAFAYEGAADEASFVLGPALVGAVAAIVHPGGALIVASALLAVFGSWFAIHPTAPPARPWLAGRSKGRRLITPELVVLAAAQLLIGMVFGATQTGTTVLATEQGNPGHAGLVHALLAVGSVVAGLSVASLPARFGYERRLLAFAAGLSVFAVPLVFVNSLAGLIPIVLVLGLAIAPYMISVAMLARQLMPLSQAGMAMTLLAGATGIGYALGSGTAGRLADVSGHRAAFAVTLTACATAFALALLARRWLAAALAGAERRLIDRDESTP</sequence>
<evidence type="ECO:0000259" key="6">
    <source>
        <dbReference type="PROSITE" id="PS50850"/>
    </source>
</evidence>
<dbReference type="EMBL" id="JAAGOA010000002">
    <property type="protein sequence ID" value="NED99377.1"/>
    <property type="molecule type" value="Genomic_DNA"/>
</dbReference>
<dbReference type="InterPro" id="IPR036259">
    <property type="entry name" value="MFS_trans_sf"/>
</dbReference>
<dbReference type="PROSITE" id="PS50850">
    <property type="entry name" value="MFS"/>
    <property type="match status" value="1"/>
</dbReference>
<organism evidence="7 8">
    <name type="scientific">Phytoactinopolyspora halotolerans</name>
    <dbReference type="NCBI Taxonomy" id="1981512"/>
    <lineage>
        <taxon>Bacteria</taxon>
        <taxon>Bacillati</taxon>
        <taxon>Actinomycetota</taxon>
        <taxon>Actinomycetes</taxon>
        <taxon>Jiangellales</taxon>
        <taxon>Jiangellaceae</taxon>
        <taxon>Phytoactinopolyspora</taxon>
    </lineage>
</organism>
<dbReference type="AlphaFoldDB" id="A0A6L9S4E9"/>